<dbReference type="GO" id="GO:0000785">
    <property type="term" value="C:chromatin"/>
    <property type="evidence" value="ECO:0007669"/>
    <property type="project" value="TreeGrafter"/>
</dbReference>
<feature type="compositionally biased region" description="Pro residues" evidence="8">
    <location>
        <begin position="859"/>
        <end position="869"/>
    </location>
</feature>
<evidence type="ECO:0000256" key="1">
    <source>
        <dbReference type="ARBA" id="ARBA00004123"/>
    </source>
</evidence>
<feature type="domain" description="Retinoblastoma-associated protein A-box" evidence="10">
    <location>
        <begin position="382"/>
        <end position="591"/>
    </location>
</feature>
<evidence type="ECO:0000313" key="12">
    <source>
        <dbReference type="Proteomes" id="UP000288716"/>
    </source>
</evidence>
<keyword evidence="4" id="KW-0805">Transcription regulation</keyword>
<sequence>MGASKGDQETAQLMKKYKEVCADLNLDKTAADEALTSFQRIGINYTLEGDKLHWLACALYVACRNERLPTVGGRGDYIEGNCVSLTRLLRSCKLSLVQFFNKMKKWSDMANLRHDMRNKIDHLERNFNVSTFIFKKFKPIFLDIFKDPACVPPKTKSRKQSRKQSITSSDVFSFCWTFFVYVKSNFPAISDDLVNSYHLLLACVDLCYSNALVAENAKDLLNPEFSELPADFENDDFVFSENMPCIINVLCEKWQGIFVDAKGIKEHWLKPHIKRLVEKKVMKCRNSLQLIGFFDPANFDANGKSITKEYDQYVLNIGDFDERIFLCDNAHQELGTPQTNLEEFNEKMQMRKRIEEAKTLAPTTPLSNRHYLRNREVVEYSTPVSNATQTVSRLQTLLLGRKNEPSQALVELFQLCKSNPEEELKKRVKELGDKFVDAYSQPLSDDHMDYQRGPQPNEFGKKRLELGVTLYYKTLEAIIMREKKKLDDSKISDILCSLLSNELFHVSLFACCIEIVLYSYNSQRTFPWIIDVLGDFRNLHFQAFHFYKVIELLIREEDGLSRDVVKHMNSIEEQILDSLAWKNESALWDLIRTQGPVPSCQNVTVPNSSDMSPVHASPTSRRVVRETPFQSPLPNPIASDRFESPVNSSARRRLFDTESGSGEIQIPANFVPVSIQTRTNTGELKVINAYIANYGAAAPSQSNENSSSQPKINVTAKPLKTGPLGLFFRKVYNSAWLRLYDLCNRLNIVDDDLKRKIWTCFEFSICNHTDLMRDRHLDQLVMCAIYSICKVTKKDQSFTELMRVYRLQPQAQSHVYRSVLLTNRSRRNSASSDNSRNSGQNSPTQEERERIRSSSTLPVPHPNSQPPTPTRLAGTGSQFEFGEERGDLIMFYNKIYVPEMKTYIMKFNSENGSPPLSPLPRVAANPISPYRRISSKHSLYISPMKTANFPPSPKRPMSYCFLRSPAKDLKAINTMLRSSGDKRGCKRILEDEMGDGDFSPIRKRTFQENNFLSSKIQDIYSERQERVASGGQS</sequence>
<feature type="region of interest" description="Disordered" evidence="8">
    <location>
        <begin position="603"/>
        <end position="642"/>
    </location>
</feature>
<dbReference type="SMART" id="SM01367">
    <property type="entry name" value="DUF3452"/>
    <property type="match status" value="1"/>
</dbReference>
<reference evidence="11 12" key="1">
    <citation type="journal article" date="2018" name="Gigascience">
        <title>Genomes of trombidid mites reveal novel predicted allergens and laterally-transferred genes associated with secondary metabolism.</title>
        <authorList>
            <person name="Dong X."/>
            <person name="Chaisiri K."/>
            <person name="Xia D."/>
            <person name="Armstrong S.D."/>
            <person name="Fang Y."/>
            <person name="Donnelly M.J."/>
            <person name="Kadowaki T."/>
            <person name="McGarry J.W."/>
            <person name="Darby A.C."/>
            <person name="Makepeace B.L."/>
        </authorList>
    </citation>
    <scope>NUCLEOTIDE SEQUENCE [LARGE SCALE GENOMIC DNA]</scope>
    <source>
        <strain evidence="11">UoL-UT</strain>
    </source>
</reference>
<evidence type="ECO:0000313" key="11">
    <source>
        <dbReference type="EMBL" id="RWS25254.1"/>
    </source>
</evidence>
<dbReference type="VEuPathDB" id="VectorBase:LDEU006786"/>
<keyword evidence="7" id="KW-0131">Cell cycle</keyword>
<dbReference type="Gene3D" id="1.10.472.10">
    <property type="entry name" value="Cyclin-like"/>
    <property type="match status" value="3"/>
</dbReference>
<keyword evidence="6" id="KW-0539">Nucleus</keyword>
<dbReference type="OrthoDB" id="844594at2759"/>
<dbReference type="Gene3D" id="1.10.472.140">
    <property type="match status" value="1"/>
</dbReference>
<feature type="compositionally biased region" description="Low complexity" evidence="8">
    <location>
        <begin position="828"/>
        <end position="838"/>
    </location>
</feature>
<dbReference type="CDD" id="cd00043">
    <property type="entry name" value="CYCLIN_SF"/>
    <property type="match status" value="1"/>
</dbReference>
<feature type="domain" description="Retinoblastoma-associated protein N-terminal" evidence="9">
    <location>
        <begin position="66"/>
        <end position="210"/>
    </location>
</feature>
<evidence type="ECO:0000256" key="7">
    <source>
        <dbReference type="ARBA" id="ARBA00023306"/>
    </source>
</evidence>
<gene>
    <name evidence="11" type="ORF">B4U80_08633</name>
</gene>
<dbReference type="InterPro" id="IPR002720">
    <property type="entry name" value="RB_A"/>
</dbReference>
<dbReference type="SMART" id="SM01368">
    <property type="entry name" value="RB_A"/>
    <property type="match status" value="1"/>
</dbReference>
<keyword evidence="3" id="KW-0678">Repressor</keyword>
<evidence type="ECO:0000256" key="2">
    <source>
        <dbReference type="ARBA" id="ARBA00009475"/>
    </source>
</evidence>
<dbReference type="FunFam" id="1.10.472.10:FF:000035">
    <property type="entry name" value="RB transcriptional corepressor-like 1"/>
    <property type="match status" value="1"/>
</dbReference>
<evidence type="ECO:0000256" key="6">
    <source>
        <dbReference type="ARBA" id="ARBA00023242"/>
    </source>
</evidence>
<dbReference type="GO" id="GO:0000977">
    <property type="term" value="F:RNA polymerase II transcription regulatory region sequence-specific DNA binding"/>
    <property type="evidence" value="ECO:0007669"/>
    <property type="project" value="TreeGrafter"/>
</dbReference>
<dbReference type="Proteomes" id="UP000288716">
    <property type="component" value="Unassembled WGS sequence"/>
</dbReference>
<evidence type="ECO:0000256" key="4">
    <source>
        <dbReference type="ARBA" id="ARBA00023015"/>
    </source>
</evidence>
<organism evidence="11 12">
    <name type="scientific">Leptotrombidium deliense</name>
    <dbReference type="NCBI Taxonomy" id="299467"/>
    <lineage>
        <taxon>Eukaryota</taxon>
        <taxon>Metazoa</taxon>
        <taxon>Ecdysozoa</taxon>
        <taxon>Arthropoda</taxon>
        <taxon>Chelicerata</taxon>
        <taxon>Arachnida</taxon>
        <taxon>Acari</taxon>
        <taxon>Acariformes</taxon>
        <taxon>Trombidiformes</taxon>
        <taxon>Prostigmata</taxon>
        <taxon>Anystina</taxon>
        <taxon>Parasitengona</taxon>
        <taxon>Trombiculoidea</taxon>
        <taxon>Trombiculidae</taxon>
        <taxon>Leptotrombidium</taxon>
    </lineage>
</organism>
<dbReference type="InterPro" id="IPR024599">
    <property type="entry name" value="RB_N"/>
</dbReference>
<dbReference type="PANTHER" id="PTHR13742:SF17">
    <property type="entry name" value="RE32990P-RELATED"/>
    <property type="match status" value="1"/>
</dbReference>
<dbReference type="SUPFAM" id="SSF47954">
    <property type="entry name" value="Cyclin-like"/>
    <property type="match status" value="2"/>
</dbReference>
<comment type="similarity">
    <text evidence="2">Belongs to the retinoblastoma protein (RB) family.</text>
</comment>
<keyword evidence="12" id="KW-1185">Reference proteome</keyword>
<dbReference type="GO" id="GO:0005667">
    <property type="term" value="C:transcription regulator complex"/>
    <property type="evidence" value="ECO:0007669"/>
    <property type="project" value="TreeGrafter"/>
</dbReference>
<comment type="caution">
    <text evidence="11">The sequence shown here is derived from an EMBL/GenBank/DDBJ whole genome shotgun (WGS) entry which is preliminary data.</text>
</comment>
<dbReference type="GO" id="GO:0030154">
    <property type="term" value="P:cell differentiation"/>
    <property type="evidence" value="ECO:0007669"/>
    <property type="project" value="TreeGrafter"/>
</dbReference>
<dbReference type="GO" id="GO:2000134">
    <property type="term" value="P:negative regulation of G1/S transition of mitotic cell cycle"/>
    <property type="evidence" value="ECO:0007669"/>
    <property type="project" value="TreeGrafter"/>
</dbReference>
<dbReference type="Pfam" id="PF11934">
    <property type="entry name" value="DUF3452"/>
    <property type="match status" value="1"/>
</dbReference>
<proteinExistence type="inferred from homology"/>
<dbReference type="GO" id="GO:0005634">
    <property type="term" value="C:nucleus"/>
    <property type="evidence" value="ECO:0007669"/>
    <property type="project" value="UniProtKB-SubCell"/>
</dbReference>
<dbReference type="STRING" id="299467.A0A443SCR0"/>
<dbReference type="Pfam" id="PF01858">
    <property type="entry name" value="RB_A"/>
    <property type="match status" value="1"/>
</dbReference>
<comment type="subcellular location">
    <subcellularLocation>
        <location evidence="1">Nucleus</location>
    </subcellularLocation>
</comment>
<dbReference type="EMBL" id="NCKV01003907">
    <property type="protein sequence ID" value="RWS25254.1"/>
    <property type="molecule type" value="Genomic_DNA"/>
</dbReference>
<evidence type="ECO:0000256" key="5">
    <source>
        <dbReference type="ARBA" id="ARBA00023163"/>
    </source>
</evidence>
<name>A0A443SCR0_9ACAR</name>
<feature type="region of interest" description="Disordered" evidence="8">
    <location>
        <begin position="826"/>
        <end position="876"/>
    </location>
</feature>
<keyword evidence="5" id="KW-0804">Transcription</keyword>
<dbReference type="PANTHER" id="PTHR13742">
    <property type="entry name" value="RETINOBLASTOMA-ASSOCIATED PROTEIN RB -RELATED"/>
    <property type="match status" value="1"/>
</dbReference>
<dbReference type="GO" id="GO:0006357">
    <property type="term" value="P:regulation of transcription by RNA polymerase II"/>
    <property type="evidence" value="ECO:0007669"/>
    <property type="project" value="InterPro"/>
</dbReference>
<dbReference type="InterPro" id="IPR002719">
    <property type="entry name" value="RB_B"/>
</dbReference>
<evidence type="ECO:0000259" key="9">
    <source>
        <dbReference type="SMART" id="SM01367"/>
    </source>
</evidence>
<dbReference type="InterPro" id="IPR036915">
    <property type="entry name" value="Cyclin-like_sf"/>
</dbReference>
<evidence type="ECO:0000259" key="10">
    <source>
        <dbReference type="SMART" id="SM01368"/>
    </source>
</evidence>
<dbReference type="InterPro" id="IPR028309">
    <property type="entry name" value="RB_fam"/>
</dbReference>
<dbReference type="Pfam" id="PF01857">
    <property type="entry name" value="RB_B"/>
    <property type="match status" value="1"/>
</dbReference>
<accession>A0A443SCR0</accession>
<evidence type="ECO:0000256" key="3">
    <source>
        <dbReference type="ARBA" id="ARBA00022491"/>
    </source>
</evidence>
<protein>
    <submittedName>
        <fullName evidence="11">Retinoblastoma-like protein 1</fullName>
    </submittedName>
</protein>
<evidence type="ECO:0000256" key="8">
    <source>
        <dbReference type="SAM" id="MobiDB-lite"/>
    </source>
</evidence>
<dbReference type="AlphaFoldDB" id="A0A443SCR0"/>